<comment type="subcellular location">
    <subcellularLocation>
        <location evidence="1">Membrane</location>
        <topology evidence="1">Multi-pass membrane protein</topology>
    </subcellularLocation>
</comment>
<sequence length="229" mass="25189">MGKEKQEVLAVSNEDPITQLKTKIKEFKTLFKDWLIKHTVPVRAAIAAAEKHSIPLQAAIEIVAETGDGAIGGAAVGFVFNRVSVPLLRPHVTQEVLNKPFMGGGYLVTARSSAVYMGSYAGILGIMERLRGKEDVETHFVTGFGAAIIYSLVYGIKGTDMLYNGVSCALWNVVAFKRREKSKLQAEADKLFNETRGMLSSLGFDQYEKNFKQGMLTDKCLPLLTDRLV</sequence>
<evidence type="ECO:0000256" key="4">
    <source>
        <dbReference type="ARBA" id="ARBA00023136"/>
    </source>
</evidence>
<keyword evidence="2" id="KW-0812">Transmembrane</keyword>
<evidence type="ECO:0000313" key="6">
    <source>
        <dbReference type="Proteomes" id="UP000245207"/>
    </source>
</evidence>
<comment type="caution">
    <text evidence="5">The sequence shown here is derived from an EMBL/GenBank/DDBJ whole genome shotgun (WGS) entry which is preliminary data.</text>
</comment>
<dbReference type="PANTHER" id="PTHR14110:SF6">
    <property type="entry name" value="OS04G0405100 PROTEIN"/>
    <property type="match status" value="1"/>
</dbReference>
<evidence type="ECO:0000256" key="3">
    <source>
        <dbReference type="ARBA" id="ARBA00022989"/>
    </source>
</evidence>
<keyword evidence="3" id="KW-1133">Transmembrane helix</keyword>
<protein>
    <submittedName>
        <fullName evidence="5">Import inner membrane translocase subunit Tim17/Tim22/Tim23 family protein</fullName>
    </submittedName>
</protein>
<dbReference type="InterPro" id="IPR039175">
    <property type="entry name" value="TIM22"/>
</dbReference>
<dbReference type="OrthoDB" id="507126at2759"/>
<dbReference type="EMBL" id="PKPP01002054">
    <property type="protein sequence ID" value="PWA77948.1"/>
    <property type="molecule type" value="Genomic_DNA"/>
</dbReference>
<dbReference type="CDD" id="cd09487">
    <property type="entry name" value="SAM_superfamily"/>
    <property type="match status" value="1"/>
</dbReference>
<dbReference type="PANTHER" id="PTHR14110">
    <property type="entry name" value="MITOCHONDRIAL IMPORT INNER MEMBRANE TRANSLOCASE SUBUNIT TIM22"/>
    <property type="match status" value="1"/>
</dbReference>
<keyword evidence="4" id="KW-0472">Membrane</keyword>
<keyword evidence="6" id="KW-1185">Reference proteome</keyword>
<evidence type="ECO:0000256" key="2">
    <source>
        <dbReference type="ARBA" id="ARBA00022692"/>
    </source>
</evidence>
<proteinExistence type="predicted"/>
<gene>
    <name evidence="5" type="ORF">CTI12_AA219900</name>
</gene>
<organism evidence="5 6">
    <name type="scientific">Artemisia annua</name>
    <name type="common">Sweet wormwood</name>
    <dbReference type="NCBI Taxonomy" id="35608"/>
    <lineage>
        <taxon>Eukaryota</taxon>
        <taxon>Viridiplantae</taxon>
        <taxon>Streptophyta</taxon>
        <taxon>Embryophyta</taxon>
        <taxon>Tracheophyta</taxon>
        <taxon>Spermatophyta</taxon>
        <taxon>Magnoliopsida</taxon>
        <taxon>eudicotyledons</taxon>
        <taxon>Gunneridae</taxon>
        <taxon>Pentapetalae</taxon>
        <taxon>asterids</taxon>
        <taxon>campanulids</taxon>
        <taxon>Asterales</taxon>
        <taxon>Asteraceae</taxon>
        <taxon>Asteroideae</taxon>
        <taxon>Anthemideae</taxon>
        <taxon>Artemisiinae</taxon>
        <taxon>Artemisia</taxon>
    </lineage>
</organism>
<dbReference type="GO" id="GO:0009706">
    <property type="term" value="C:chloroplast inner membrane"/>
    <property type="evidence" value="ECO:0007669"/>
    <property type="project" value="TreeGrafter"/>
</dbReference>
<dbReference type="Proteomes" id="UP000245207">
    <property type="component" value="Unassembled WGS sequence"/>
</dbReference>
<dbReference type="GO" id="GO:0045036">
    <property type="term" value="P:protein targeting to chloroplast"/>
    <property type="evidence" value="ECO:0007669"/>
    <property type="project" value="TreeGrafter"/>
</dbReference>
<dbReference type="GO" id="GO:0042721">
    <property type="term" value="C:TIM22 mitochondrial import inner membrane insertion complex"/>
    <property type="evidence" value="ECO:0007669"/>
    <property type="project" value="InterPro"/>
</dbReference>
<accession>A0A2U1NWT1</accession>
<dbReference type="GO" id="GO:0045039">
    <property type="term" value="P:protein insertion into mitochondrial inner membrane"/>
    <property type="evidence" value="ECO:0007669"/>
    <property type="project" value="InterPro"/>
</dbReference>
<evidence type="ECO:0000313" key="5">
    <source>
        <dbReference type="EMBL" id="PWA77948.1"/>
    </source>
</evidence>
<evidence type="ECO:0000256" key="1">
    <source>
        <dbReference type="ARBA" id="ARBA00004141"/>
    </source>
</evidence>
<dbReference type="AlphaFoldDB" id="A0A2U1NWT1"/>
<dbReference type="GO" id="GO:0008320">
    <property type="term" value="F:protein transmembrane transporter activity"/>
    <property type="evidence" value="ECO:0007669"/>
    <property type="project" value="TreeGrafter"/>
</dbReference>
<reference evidence="5 6" key="1">
    <citation type="journal article" date="2018" name="Mol. Plant">
        <title>The genome of Artemisia annua provides insight into the evolution of Asteraceae family and artemisinin biosynthesis.</title>
        <authorList>
            <person name="Shen Q."/>
            <person name="Zhang L."/>
            <person name="Liao Z."/>
            <person name="Wang S."/>
            <person name="Yan T."/>
            <person name="Shi P."/>
            <person name="Liu M."/>
            <person name="Fu X."/>
            <person name="Pan Q."/>
            <person name="Wang Y."/>
            <person name="Lv Z."/>
            <person name="Lu X."/>
            <person name="Zhang F."/>
            <person name="Jiang W."/>
            <person name="Ma Y."/>
            <person name="Chen M."/>
            <person name="Hao X."/>
            <person name="Li L."/>
            <person name="Tang Y."/>
            <person name="Lv G."/>
            <person name="Zhou Y."/>
            <person name="Sun X."/>
            <person name="Brodelius P.E."/>
            <person name="Rose J.K.C."/>
            <person name="Tang K."/>
        </authorList>
    </citation>
    <scope>NUCLEOTIDE SEQUENCE [LARGE SCALE GENOMIC DNA]</scope>
    <source>
        <strain evidence="6">cv. Huhao1</strain>
        <tissue evidence="5">Leaf</tissue>
    </source>
</reference>
<dbReference type="STRING" id="35608.A0A2U1NWT1"/>
<name>A0A2U1NWT1_ARTAN</name>